<keyword evidence="5" id="KW-0175">Coiled coil</keyword>
<reference evidence="9 10" key="1">
    <citation type="submission" date="2020-04" db="EMBL/GenBank/DDBJ databases">
        <authorList>
            <person name="Laetsch R D."/>
            <person name="Stevens L."/>
            <person name="Kumar S."/>
            <person name="Blaxter L. M."/>
        </authorList>
    </citation>
    <scope>NUCLEOTIDE SEQUENCE [LARGE SCALE GENOMIC DNA]</scope>
</reference>
<feature type="region of interest" description="Disordered" evidence="6">
    <location>
        <begin position="570"/>
        <end position="591"/>
    </location>
</feature>
<comment type="caution">
    <text evidence="9">The sequence shown here is derived from an EMBL/GenBank/DDBJ whole genome shotgun (WGS) entry which is preliminary data.</text>
</comment>
<feature type="domain" description="UBP-type" evidence="8">
    <location>
        <begin position="297"/>
        <end position="389"/>
    </location>
</feature>
<feature type="compositionally biased region" description="Low complexity" evidence="6">
    <location>
        <begin position="99"/>
        <end position="110"/>
    </location>
</feature>
<dbReference type="Pfam" id="PF13639">
    <property type="entry name" value="zf-RING_2"/>
    <property type="match status" value="1"/>
</dbReference>
<evidence type="ECO:0000256" key="1">
    <source>
        <dbReference type="ARBA" id="ARBA00022723"/>
    </source>
</evidence>
<evidence type="ECO:0000313" key="9">
    <source>
        <dbReference type="EMBL" id="CAB3411216.1"/>
    </source>
</evidence>
<dbReference type="InterPro" id="IPR001841">
    <property type="entry name" value="Znf_RING"/>
</dbReference>
<dbReference type="Proteomes" id="UP000494206">
    <property type="component" value="Unassembled WGS sequence"/>
</dbReference>
<evidence type="ECO:0000256" key="4">
    <source>
        <dbReference type="PROSITE-ProRule" id="PRU00502"/>
    </source>
</evidence>
<dbReference type="Gene3D" id="3.30.40.10">
    <property type="entry name" value="Zinc/RING finger domain, C3HC4 (zinc finger)"/>
    <property type="match status" value="2"/>
</dbReference>
<dbReference type="EMBL" id="CADEPM010000012">
    <property type="protein sequence ID" value="CAB3411216.1"/>
    <property type="molecule type" value="Genomic_DNA"/>
</dbReference>
<dbReference type="PROSITE" id="PS50271">
    <property type="entry name" value="ZF_UBP"/>
    <property type="match status" value="1"/>
</dbReference>
<keyword evidence="2 4" id="KW-0863">Zinc-finger</keyword>
<dbReference type="PROSITE" id="PS50089">
    <property type="entry name" value="ZF_RING_2"/>
    <property type="match status" value="1"/>
</dbReference>
<evidence type="ECO:0008006" key="11">
    <source>
        <dbReference type="Google" id="ProtNLM"/>
    </source>
</evidence>
<accession>A0A8S1FES3</accession>
<keyword evidence="10" id="KW-1185">Reference proteome</keyword>
<proteinExistence type="predicted"/>
<feature type="region of interest" description="Disordered" evidence="6">
    <location>
        <begin position="56"/>
        <end position="79"/>
    </location>
</feature>
<dbReference type="AlphaFoldDB" id="A0A8S1FES3"/>
<dbReference type="GO" id="GO:0016567">
    <property type="term" value="P:protein ubiquitination"/>
    <property type="evidence" value="ECO:0007669"/>
    <property type="project" value="TreeGrafter"/>
</dbReference>
<feature type="region of interest" description="Disordered" evidence="6">
    <location>
        <begin position="99"/>
        <end position="118"/>
    </location>
</feature>
<dbReference type="PANTHER" id="PTHR24007:SF7">
    <property type="entry name" value="BRCA1-ASSOCIATED PROTEIN"/>
    <property type="match status" value="1"/>
</dbReference>
<evidence type="ECO:0000256" key="3">
    <source>
        <dbReference type="ARBA" id="ARBA00022833"/>
    </source>
</evidence>
<dbReference type="InterPro" id="IPR047243">
    <property type="entry name" value="RING-H2_BRAP2"/>
</dbReference>
<feature type="compositionally biased region" description="Polar residues" evidence="6">
    <location>
        <begin position="570"/>
        <end position="583"/>
    </location>
</feature>
<dbReference type="InterPro" id="IPR001607">
    <property type="entry name" value="Znf_UBP"/>
</dbReference>
<name>A0A8S1FES3_9PELO</name>
<feature type="domain" description="RING-type" evidence="7">
    <location>
        <begin position="263"/>
        <end position="300"/>
    </location>
</feature>
<dbReference type="OrthoDB" id="273556at2759"/>
<sequence>MSSLYIPLVLRLEVEDHSKTINSFFDDSQATSDSPTAGERTRRRLITGMKKRNVIPKKETGAPPTIGESVSKPSHEYHKGRRTYSEVLVSTLEADKLLSTPSSSSTTSLSKKQKSSKKTKTLDLEHTSYYYGNPLTEKTEGIMHFYKYTDEKLMKAAQCRMLCMLAVPAQVSVREIITFLRPALPAIEKIKVVRDTSPNQYMLIIKFKEHNDAVTFYEEYNNCQFNDLEPHKCVLLFVDRIECTTSDDLLSTSSAGLTELPTCAVCLEKMDESVLAILCNHTFHALCLEQWADNTCPVCRYIQSPEVVAEQRCNDCGQSSDLWICLICGNIGCGRYASQHAQKHWELTSHTYSMKVGGERVWDYAGDNYVHRLIENDSDGKLVEYQRDQDSSSQDKNSKDDKLEGIKLEYTLLLTGQLEDQRKFFEGRLADVEQAMAKMEKVAMAQVETLEAQISEQSQELKEVKSQLNETIKQKSALEKKLATVMDKNAKLSAKLKDEQDINQMLRKDQQGWKDQLEKLTASSKISTEKYERTVEELQSQVNDLLMHFESQERIKEQLANGSVTQKEIAQSQVGVQNSPSMSKHSKKGKK</sequence>
<dbReference type="Pfam" id="PF02148">
    <property type="entry name" value="zf-UBP"/>
    <property type="match status" value="1"/>
</dbReference>
<evidence type="ECO:0000256" key="6">
    <source>
        <dbReference type="SAM" id="MobiDB-lite"/>
    </source>
</evidence>
<organism evidence="9 10">
    <name type="scientific">Caenorhabditis bovis</name>
    <dbReference type="NCBI Taxonomy" id="2654633"/>
    <lineage>
        <taxon>Eukaryota</taxon>
        <taxon>Metazoa</taxon>
        <taxon>Ecdysozoa</taxon>
        <taxon>Nematoda</taxon>
        <taxon>Chromadorea</taxon>
        <taxon>Rhabditida</taxon>
        <taxon>Rhabditina</taxon>
        <taxon>Rhabditomorpha</taxon>
        <taxon>Rhabditoidea</taxon>
        <taxon>Rhabditidae</taxon>
        <taxon>Peloderinae</taxon>
        <taxon>Caenorhabditis</taxon>
    </lineage>
</organism>
<dbReference type="SMART" id="SM00290">
    <property type="entry name" value="ZnF_UBP"/>
    <property type="match status" value="1"/>
</dbReference>
<protein>
    <recommendedName>
        <fullName evidence="11">BRCA1-associated protein</fullName>
    </recommendedName>
</protein>
<evidence type="ECO:0000259" key="7">
    <source>
        <dbReference type="PROSITE" id="PS50089"/>
    </source>
</evidence>
<dbReference type="SUPFAM" id="SSF57850">
    <property type="entry name" value="RING/U-box"/>
    <property type="match status" value="2"/>
</dbReference>
<evidence type="ECO:0000256" key="5">
    <source>
        <dbReference type="SAM" id="Coils"/>
    </source>
</evidence>
<dbReference type="CDD" id="cd16457">
    <property type="entry name" value="RING-H2_BRAP2"/>
    <property type="match status" value="1"/>
</dbReference>
<dbReference type="Pfam" id="PF07576">
    <property type="entry name" value="BRAP2"/>
    <property type="match status" value="1"/>
</dbReference>
<evidence type="ECO:0000313" key="10">
    <source>
        <dbReference type="Proteomes" id="UP000494206"/>
    </source>
</evidence>
<dbReference type="GO" id="GO:0005737">
    <property type="term" value="C:cytoplasm"/>
    <property type="evidence" value="ECO:0007669"/>
    <property type="project" value="TreeGrafter"/>
</dbReference>
<gene>
    <name evidence="9" type="ORF">CBOVIS_LOCUS12633</name>
</gene>
<keyword evidence="3" id="KW-0862">Zinc</keyword>
<dbReference type="SMART" id="SM00184">
    <property type="entry name" value="RING"/>
    <property type="match status" value="1"/>
</dbReference>
<feature type="coiled-coil region" evidence="5">
    <location>
        <begin position="440"/>
        <end position="548"/>
    </location>
</feature>
<dbReference type="PANTHER" id="PTHR24007">
    <property type="entry name" value="BRCA1-ASSOCIATED PROTEIN"/>
    <property type="match status" value="1"/>
</dbReference>
<dbReference type="InterPro" id="IPR013083">
    <property type="entry name" value="Znf_RING/FYVE/PHD"/>
</dbReference>
<dbReference type="GO" id="GO:0007265">
    <property type="term" value="P:Ras protein signal transduction"/>
    <property type="evidence" value="ECO:0007669"/>
    <property type="project" value="TreeGrafter"/>
</dbReference>
<keyword evidence="1" id="KW-0479">Metal-binding</keyword>
<dbReference type="InterPro" id="IPR011422">
    <property type="entry name" value="BRAP2/ETP1_RRM"/>
</dbReference>
<evidence type="ECO:0000256" key="2">
    <source>
        <dbReference type="ARBA" id="ARBA00022771"/>
    </source>
</evidence>
<dbReference type="GO" id="GO:0061630">
    <property type="term" value="F:ubiquitin protein ligase activity"/>
    <property type="evidence" value="ECO:0007669"/>
    <property type="project" value="TreeGrafter"/>
</dbReference>
<dbReference type="GO" id="GO:0008270">
    <property type="term" value="F:zinc ion binding"/>
    <property type="evidence" value="ECO:0007669"/>
    <property type="project" value="UniProtKB-KW"/>
</dbReference>
<evidence type="ECO:0000259" key="8">
    <source>
        <dbReference type="PROSITE" id="PS50271"/>
    </source>
</evidence>